<protein>
    <submittedName>
        <fullName evidence="1">DNA-directed RNA polymerase</fullName>
    </submittedName>
</protein>
<reference evidence="1" key="1">
    <citation type="journal article" date="2021" name="Proc. Natl. Acad. Sci. U.S.A.">
        <title>A Catalog of Tens of Thousands of Viruses from Human Metagenomes Reveals Hidden Associations with Chronic Diseases.</title>
        <authorList>
            <person name="Tisza M.J."/>
            <person name="Buck C.B."/>
        </authorList>
    </citation>
    <scope>NUCLEOTIDE SEQUENCE</scope>
    <source>
        <strain evidence="1">Ctu2j3</strain>
    </source>
</reference>
<sequence length="91" mass="10309">MNTIRVDDAAYQTIDWEGPLDFPGQEIECPECREWHAADRWAAYDTYCESCGGHPILSCPKNHYFDPYGGDGGTTLNMRYIHETSESDSSL</sequence>
<evidence type="ECO:0000313" key="1">
    <source>
        <dbReference type="EMBL" id="DAF94307.1"/>
    </source>
</evidence>
<accession>A0A8S5UIP9</accession>
<keyword evidence="1" id="KW-0240">DNA-directed RNA polymerase</keyword>
<name>A0A8S5UIP9_9CAUD</name>
<dbReference type="GO" id="GO:0000428">
    <property type="term" value="C:DNA-directed RNA polymerase complex"/>
    <property type="evidence" value="ECO:0007669"/>
    <property type="project" value="UniProtKB-KW"/>
</dbReference>
<keyword evidence="1" id="KW-0804">Transcription</keyword>
<dbReference type="EMBL" id="BK016090">
    <property type="protein sequence ID" value="DAF94104.1"/>
    <property type="molecule type" value="Genomic_DNA"/>
</dbReference>
<organism evidence="1">
    <name type="scientific">Myoviridae sp. ctu2j3</name>
    <dbReference type="NCBI Taxonomy" id="2825197"/>
    <lineage>
        <taxon>Viruses</taxon>
        <taxon>Duplodnaviria</taxon>
        <taxon>Heunggongvirae</taxon>
        <taxon>Uroviricota</taxon>
        <taxon>Caudoviricetes</taxon>
    </lineage>
</organism>
<dbReference type="EMBL" id="BK016090">
    <property type="protein sequence ID" value="DAF94307.1"/>
    <property type="molecule type" value="Genomic_DNA"/>
</dbReference>
<proteinExistence type="predicted"/>